<accession>A0A0F8WWP7</accession>
<comment type="caution">
    <text evidence="1">The sequence shown here is derived from an EMBL/GenBank/DDBJ whole genome shotgun (WGS) entry which is preliminary data.</text>
</comment>
<reference evidence="1" key="1">
    <citation type="journal article" date="2015" name="Nature">
        <title>Complex archaea that bridge the gap between prokaryotes and eukaryotes.</title>
        <authorList>
            <person name="Spang A."/>
            <person name="Saw J.H."/>
            <person name="Jorgensen S.L."/>
            <person name="Zaremba-Niedzwiedzka K."/>
            <person name="Martijn J."/>
            <person name="Lind A.E."/>
            <person name="van Eijk R."/>
            <person name="Schleper C."/>
            <person name="Guy L."/>
            <person name="Ettema T.J."/>
        </authorList>
    </citation>
    <scope>NUCLEOTIDE SEQUENCE</scope>
</reference>
<protein>
    <submittedName>
        <fullName evidence="1">Uncharacterized protein</fullName>
    </submittedName>
</protein>
<evidence type="ECO:0000313" key="1">
    <source>
        <dbReference type="EMBL" id="KKK61093.1"/>
    </source>
</evidence>
<name>A0A0F8WWP7_9ZZZZ</name>
<proteinExistence type="predicted"/>
<dbReference type="AlphaFoldDB" id="A0A0F8WWP7"/>
<dbReference type="EMBL" id="LAZR01062647">
    <property type="protein sequence ID" value="KKK61093.1"/>
    <property type="molecule type" value="Genomic_DNA"/>
</dbReference>
<gene>
    <name evidence="1" type="ORF">LCGC14_3017790</name>
</gene>
<feature type="non-terminal residue" evidence="1">
    <location>
        <position position="71"/>
    </location>
</feature>
<organism evidence="1">
    <name type="scientific">marine sediment metagenome</name>
    <dbReference type="NCBI Taxonomy" id="412755"/>
    <lineage>
        <taxon>unclassified sequences</taxon>
        <taxon>metagenomes</taxon>
        <taxon>ecological metagenomes</taxon>
    </lineage>
</organism>
<sequence>MPTEREIALASARDRAKVARSFSGPSRAQITSEIQAGERSGALNEARNRAREAQFRFGLQPGPPGTFKRPE</sequence>